<comment type="caution">
    <text evidence="2">The sequence shown here is derived from an EMBL/GenBank/DDBJ whole genome shotgun (WGS) entry which is preliminary data.</text>
</comment>
<dbReference type="EMBL" id="JBHSWH010000001">
    <property type="protein sequence ID" value="MFC6706222.1"/>
    <property type="molecule type" value="Genomic_DNA"/>
</dbReference>
<dbReference type="Gene3D" id="3.60.15.10">
    <property type="entry name" value="Ribonuclease Z/Hydroxyacylglutathione hydrolase-like"/>
    <property type="match status" value="1"/>
</dbReference>
<keyword evidence="3" id="KW-1185">Reference proteome</keyword>
<accession>A0ABW2AH18</accession>
<proteinExistence type="predicted"/>
<dbReference type="InterPro" id="IPR036866">
    <property type="entry name" value="RibonucZ/Hydroxyglut_hydro"/>
</dbReference>
<dbReference type="SUPFAM" id="SSF56281">
    <property type="entry name" value="Metallo-hydrolase/oxidoreductase"/>
    <property type="match status" value="1"/>
</dbReference>
<dbReference type="InterPro" id="IPR001279">
    <property type="entry name" value="Metallo-B-lactamas"/>
</dbReference>
<protein>
    <submittedName>
        <fullName evidence="2">MBL fold metallo-hydrolase</fullName>
    </submittedName>
</protein>
<gene>
    <name evidence="2" type="ORF">ACFQDH_13370</name>
</gene>
<name>A0ABW2AH18_9MICO</name>
<dbReference type="Proteomes" id="UP001596298">
    <property type="component" value="Unassembled WGS sequence"/>
</dbReference>
<evidence type="ECO:0000259" key="1">
    <source>
        <dbReference type="SMART" id="SM00849"/>
    </source>
</evidence>
<dbReference type="SMART" id="SM00849">
    <property type="entry name" value="Lactamase_B"/>
    <property type="match status" value="1"/>
</dbReference>
<organism evidence="2 3">
    <name type="scientific">Flexivirga alba</name>
    <dbReference type="NCBI Taxonomy" id="702742"/>
    <lineage>
        <taxon>Bacteria</taxon>
        <taxon>Bacillati</taxon>
        <taxon>Actinomycetota</taxon>
        <taxon>Actinomycetes</taxon>
        <taxon>Micrococcales</taxon>
        <taxon>Dermacoccaceae</taxon>
        <taxon>Flexivirga</taxon>
    </lineage>
</organism>
<dbReference type="PANTHER" id="PTHR42951:SF14">
    <property type="entry name" value="METALLO-BETA-LACTAMASE SUPERFAMILY PROTEIN"/>
    <property type="match status" value="1"/>
</dbReference>
<evidence type="ECO:0000313" key="3">
    <source>
        <dbReference type="Proteomes" id="UP001596298"/>
    </source>
</evidence>
<dbReference type="Pfam" id="PF00753">
    <property type="entry name" value="Lactamase_B"/>
    <property type="match status" value="1"/>
</dbReference>
<dbReference type="CDD" id="cd07721">
    <property type="entry name" value="yflN-like_MBL-fold"/>
    <property type="match status" value="1"/>
</dbReference>
<dbReference type="InterPro" id="IPR050855">
    <property type="entry name" value="NDM-1-like"/>
</dbReference>
<feature type="domain" description="Metallo-beta-lactamase" evidence="1">
    <location>
        <begin position="17"/>
        <end position="226"/>
    </location>
</feature>
<sequence>MKLRQVTTDVFLVEGTASNWVLIRDGQDLTLIDAGYPKDVDGLVASVQQLGHRIEDIRGVLITHAHIDHVGAIPALLQRHQVPTYADEHELPMLRGERHEQANTWDVVSRCWRPRVAKWAITIARAGARTDIRLPETQSLQANSPLDLPGAPRAVPCPGHTSGHTAYVLADAGIVVTGDALITAHPIVARSGPQQLPAFFSHAPAQTDAGLDALARLDVDTVLPGHGPVWRGSIKAAVDKAHDSVSTDFSQGAL</sequence>
<dbReference type="RefSeq" id="WP_382402070.1">
    <property type="nucleotide sequence ID" value="NZ_JBHSWH010000001.1"/>
</dbReference>
<reference evidence="3" key="1">
    <citation type="journal article" date="2019" name="Int. J. Syst. Evol. Microbiol.">
        <title>The Global Catalogue of Microorganisms (GCM) 10K type strain sequencing project: providing services to taxonomists for standard genome sequencing and annotation.</title>
        <authorList>
            <consortium name="The Broad Institute Genomics Platform"/>
            <consortium name="The Broad Institute Genome Sequencing Center for Infectious Disease"/>
            <person name="Wu L."/>
            <person name="Ma J."/>
        </authorList>
    </citation>
    <scope>NUCLEOTIDE SEQUENCE [LARGE SCALE GENOMIC DNA]</scope>
    <source>
        <strain evidence="3">CCUG 58127</strain>
    </source>
</reference>
<dbReference type="PANTHER" id="PTHR42951">
    <property type="entry name" value="METALLO-BETA-LACTAMASE DOMAIN-CONTAINING"/>
    <property type="match status" value="1"/>
</dbReference>
<evidence type="ECO:0000313" key="2">
    <source>
        <dbReference type="EMBL" id="MFC6706222.1"/>
    </source>
</evidence>